<dbReference type="HOGENOM" id="CLU_3112222_0_0_1"/>
<feature type="region of interest" description="Disordered" evidence="1">
    <location>
        <begin position="1"/>
        <end position="24"/>
    </location>
</feature>
<name>A0A0C9VZZ7_SPHS4</name>
<keyword evidence="3" id="KW-1185">Reference proteome</keyword>
<feature type="compositionally biased region" description="Polar residues" evidence="1">
    <location>
        <begin position="1"/>
        <end position="10"/>
    </location>
</feature>
<organism evidence="2 3">
    <name type="scientific">Sphaerobolus stellatus (strain SS14)</name>
    <dbReference type="NCBI Taxonomy" id="990650"/>
    <lineage>
        <taxon>Eukaryota</taxon>
        <taxon>Fungi</taxon>
        <taxon>Dikarya</taxon>
        <taxon>Basidiomycota</taxon>
        <taxon>Agaricomycotina</taxon>
        <taxon>Agaricomycetes</taxon>
        <taxon>Phallomycetidae</taxon>
        <taxon>Geastrales</taxon>
        <taxon>Sphaerobolaceae</taxon>
        <taxon>Sphaerobolus</taxon>
    </lineage>
</organism>
<evidence type="ECO:0000313" key="3">
    <source>
        <dbReference type="Proteomes" id="UP000054279"/>
    </source>
</evidence>
<reference evidence="2 3" key="1">
    <citation type="submission" date="2014-06" db="EMBL/GenBank/DDBJ databases">
        <title>Evolutionary Origins and Diversification of the Mycorrhizal Mutualists.</title>
        <authorList>
            <consortium name="DOE Joint Genome Institute"/>
            <consortium name="Mycorrhizal Genomics Consortium"/>
            <person name="Kohler A."/>
            <person name="Kuo A."/>
            <person name="Nagy L.G."/>
            <person name="Floudas D."/>
            <person name="Copeland A."/>
            <person name="Barry K.W."/>
            <person name="Cichocki N."/>
            <person name="Veneault-Fourrey C."/>
            <person name="LaButti K."/>
            <person name="Lindquist E.A."/>
            <person name="Lipzen A."/>
            <person name="Lundell T."/>
            <person name="Morin E."/>
            <person name="Murat C."/>
            <person name="Riley R."/>
            <person name="Ohm R."/>
            <person name="Sun H."/>
            <person name="Tunlid A."/>
            <person name="Henrissat B."/>
            <person name="Grigoriev I.V."/>
            <person name="Hibbett D.S."/>
            <person name="Martin F."/>
        </authorList>
    </citation>
    <scope>NUCLEOTIDE SEQUENCE [LARGE SCALE GENOMIC DNA]</scope>
    <source>
        <strain evidence="2 3">SS14</strain>
    </source>
</reference>
<sequence>MPQFSESPSAERQYKGRSSRNRTGLQILHRVRHCPHLKRVLEACLPPNIVMT</sequence>
<dbReference type="Proteomes" id="UP000054279">
    <property type="component" value="Unassembled WGS sequence"/>
</dbReference>
<dbReference type="EMBL" id="KN837115">
    <property type="protein sequence ID" value="KIJ44710.1"/>
    <property type="molecule type" value="Genomic_DNA"/>
</dbReference>
<proteinExistence type="predicted"/>
<gene>
    <name evidence="2" type="ORF">M422DRAFT_30198</name>
</gene>
<accession>A0A0C9VZZ7</accession>
<protein>
    <submittedName>
        <fullName evidence="2">Uncharacterized protein</fullName>
    </submittedName>
</protein>
<evidence type="ECO:0000313" key="2">
    <source>
        <dbReference type="EMBL" id="KIJ44710.1"/>
    </source>
</evidence>
<evidence type="ECO:0000256" key="1">
    <source>
        <dbReference type="SAM" id="MobiDB-lite"/>
    </source>
</evidence>
<dbReference type="AlphaFoldDB" id="A0A0C9VZZ7"/>